<evidence type="ECO:0000313" key="4">
    <source>
        <dbReference type="Proteomes" id="UP000751190"/>
    </source>
</evidence>
<evidence type="ECO:0000256" key="1">
    <source>
        <dbReference type="PROSITE-ProRule" id="PRU00267"/>
    </source>
</evidence>
<comment type="caution">
    <text evidence="3">The sequence shown here is derived from an EMBL/GenBank/DDBJ whole genome shotgun (WGS) entry which is preliminary data.</text>
</comment>
<dbReference type="GO" id="GO:0003677">
    <property type="term" value="F:DNA binding"/>
    <property type="evidence" value="ECO:0007669"/>
    <property type="project" value="UniProtKB-UniRule"/>
</dbReference>
<gene>
    <name evidence="3" type="ORF">KFE25_000242</name>
</gene>
<dbReference type="GO" id="GO:0005634">
    <property type="term" value="C:nucleus"/>
    <property type="evidence" value="ECO:0007669"/>
    <property type="project" value="UniProtKB-UniRule"/>
</dbReference>
<feature type="DNA-binding region" description="HMG box" evidence="1">
    <location>
        <begin position="197"/>
        <end position="268"/>
    </location>
</feature>
<dbReference type="AlphaFoldDB" id="A0A8J5XP06"/>
<dbReference type="PROSITE" id="PS50118">
    <property type="entry name" value="HMG_BOX_2"/>
    <property type="match status" value="1"/>
</dbReference>
<protein>
    <recommendedName>
        <fullName evidence="2">HMG box domain-containing protein</fullName>
    </recommendedName>
</protein>
<dbReference type="SUPFAM" id="SSF47095">
    <property type="entry name" value="HMG-box"/>
    <property type="match status" value="1"/>
</dbReference>
<dbReference type="InterPro" id="IPR009071">
    <property type="entry name" value="HMG_box_dom"/>
</dbReference>
<dbReference type="OrthoDB" id="10633289at2759"/>
<dbReference type="Gene3D" id="1.10.30.10">
    <property type="entry name" value="High mobility group box domain"/>
    <property type="match status" value="1"/>
</dbReference>
<name>A0A8J5XP06_DIALT</name>
<dbReference type="Proteomes" id="UP000751190">
    <property type="component" value="Unassembled WGS sequence"/>
</dbReference>
<dbReference type="EMBL" id="JAGTXO010000014">
    <property type="protein sequence ID" value="KAG8464074.1"/>
    <property type="molecule type" value="Genomic_DNA"/>
</dbReference>
<sequence>MEPPEGGAPASADDLDHLSAQQRRLLQRKLDSEAIRRLDASATPIKTFSRAGRQVRVFDEHRLLADLPAGWLLEQVGRPGKSHALRACDNFWLEPSTDRRFDSLRKVRAHLDPHSEEAMIIAERNQDNLAWQGADVLDVVEPKRQKLISDDEELALVLDAIVFEVEALHSYRPPPAGRSSRHAPTAEEMARRVEATIAEGPSAFLAFALAHRHEDEGKAEDEPSASVRDVARRLASRWRAAPLAARRAFEALAAAERAETVRSLGTKCKSSERAQRLEEARCRLFALRPDDVDGFDALYAAEAPGEWGVAFD</sequence>
<reference evidence="3" key="1">
    <citation type="submission" date="2021-05" db="EMBL/GenBank/DDBJ databases">
        <title>The genome of the haptophyte Pavlova lutheri (Diacronema luteri, Pavlovales) - a model for lipid biosynthesis in eukaryotic algae.</title>
        <authorList>
            <person name="Hulatt C.J."/>
            <person name="Posewitz M.C."/>
        </authorList>
    </citation>
    <scope>NUCLEOTIDE SEQUENCE</scope>
    <source>
        <strain evidence="3">NIVA-4/92</strain>
    </source>
</reference>
<organism evidence="3 4">
    <name type="scientific">Diacronema lutheri</name>
    <name type="common">Unicellular marine alga</name>
    <name type="synonym">Monochrysis lutheri</name>
    <dbReference type="NCBI Taxonomy" id="2081491"/>
    <lineage>
        <taxon>Eukaryota</taxon>
        <taxon>Haptista</taxon>
        <taxon>Haptophyta</taxon>
        <taxon>Pavlovophyceae</taxon>
        <taxon>Pavlovales</taxon>
        <taxon>Pavlovaceae</taxon>
        <taxon>Diacronema</taxon>
    </lineage>
</organism>
<keyword evidence="4" id="KW-1185">Reference proteome</keyword>
<proteinExistence type="predicted"/>
<feature type="domain" description="HMG box" evidence="2">
    <location>
        <begin position="197"/>
        <end position="268"/>
    </location>
</feature>
<accession>A0A8J5XP06</accession>
<keyword evidence="1" id="KW-0238">DNA-binding</keyword>
<evidence type="ECO:0000259" key="2">
    <source>
        <dbReference type="PROSITE" id="PS50118"/>
    </source>
</evidence>
<evidence type="ECO:0000313" key="3">
    <source>
        <dbReference type="EMBL" id="KAG8464074.1"/>
    </source>
</evidence>
<keyword evidence="1" id="KW-0539">Nucleus</keyword>
<dbReference type="InterPro" id="IPR036910">
    <property type="entry name" value="HMG_box_dom_sf"/>
</dbReference>